<evidence type="ECO:0000313" key="1">
    <source>
        <dbReference type="EMBL" id="RDC62055.1"/>
    </source>
</evidence>
<dbReference type="AlphaFoldDB" id="A0A369QEQ2"/>
<keyword evidence="2" id="KW-1185">Reference proteome</keyword>
<dbReference type="Proteomes" id="UP000253919">
    <property type="component" value="Unassembled WGS sequence"/>
</dbReference>
<name>A0A369QEQ2_9BACT</name>
<evidence type="ECO:0008006" key="3">
    <source>
        <dbReference type="Google" id="ProtNLM"/>
    </source>
</evidence>
<dbReference type="EMBL" id="QASA01000001">
    <property type="protein sequence ID" value="RDC62055.1"/>
    <property type="molecule type" value="Genomic_DNA"/>
</dbReference>
<organism evidence="1 2">
    <name type="scientific">Adhaeribacter pallidiroseus</name>
    <dbReference type="NCBI Taxonomy" id="2072847"/>
    <lineage>
        <taxon>Bacteria</taxon>
        <taxon>Pseudomonadati</taxon>
        <taxon>Bacteroidota</taxon>
        <taxon>Cytophagia</taxon>
        <taxon>Cytophagales</taxon>
        <taxon>Hymenobacteraceae</taxon>
        <taxon>Adhaeribacter</taxon>
    </lineage>
</organism>
<gene>
    <name evidence="1" type="ORF">AHMF7616_00646</name>
</gene>
<dbReference type="InterPro" id="IPR025444">
    <property type="entry name" value="Monooxy_af470"/>
</dbReference>
<sequence>MTTQLNQDFVVFLIGMRINKFWSFGQWWPVAMSMPRMIQELVKNPASGFLGSEQWFGRTTMMVQYWESFEKLEAYARNPDAEHFPNWVKFNKLVRASRAVGVWHETYQITRGKHESIYVNMPPFGLGKVGKAITVTEHLNQARSRMQGTPQP</sequence>
<proteinExistence type="predicted"/>
<accession>A0A369QEQ2</accession>
<evidence type="ECO:0000313" key="2">
    <source>
        <dbReference type="Proteomes" id="UP000253919"/>
    </source>
</evidence>
<dbReference type="Pfam" id="PF13826">
    <property type="entry name" value="Monooxy_af470-like"/>
    <property type="match status" value="1"/>
</dbReference>
<comment type="caution">
    <text evidence="1">The sequence shown here is derived from an EMBL/GenBank/DDBJ whole genome shotgun (WGS) entry which is preliminary data.</text>
</comment>
<reference evidence="1 2" key="1">
    <citation type="submission" date="2018-04" db="EMBL/GenBank/DDBJ databases">
        <title>Adhaeribacter sp. HMF7616 genome sequencing and assembly.</title>
        <authorList>
            <person name="Kang H."/>
            <person name="Kang J."/>
            <person name="Cha I."/>
            <person name="Kim H."/>
            <person name="Joh K."/>
        </authorList>
    </citation>
    <scope>NUCLEOTIDE SEQUENCE [LARGE SCALE GENOMIC DNA]</scope>
    <source>
        <strain evidence="1 2">HMF7616</strain>
    </source>
</reference>
<protein>
    <recommendedName>
        <fullName evidence="3">DUF4188 domain-containing protein</fullName>
    </recommendedName>
</protein>